<evidence type="ECO:0000313" key="2">
    <source>
        <dbReference type="EMBL" id="NYD59384.1"/>
    </source>
</evidence>
<name>A0A7Y9F4A9_9ACTN</name>
<dbReference type="AlphaFoldDB" id="A0A7Y9F4A9"/>
<keyword evidence="1" id="KW-1133">Transmembrane helix</keyword>
<dbReference type="Pfam" id="PF20447">
    <property type="entry name" value="DUF6704"/>
    <property type="match status" value="1"/>
</dbReference>
<feature type="transmembrane region" description="Helical" evidence="1">
    <location>
        <begin position="12"/>
        <end position="32"/>
    </location>
</feature>
<keyword evidence="1" id="KW-0812">Transmembrane</keyword>
<dbReference type="EMBL" id="JACCBE010000001">
    <property type="protein sequence ID" value="NYD59384.1"/>
    <property type="molecule type" value="Genomic_DNA"/>
</dbReference>
<evidence type="ECO:0000313" key="3">
    <source>
        <dbReference type="Proteomes" id="UP000516957"/>
    </source>
</evidence>
<gene>
    <name evidence="2" type="ORF">BKA08_003622</name>
</gene>
<dbReference type="Proteomes" id="UP000516957">
    <property type="component" value="Unassembled WGS sequence"/>
</dbReference>
<keyword evidence="3" id="KW-1185">Reference proteome</keyword>
<evidence type="ECO:0000256" key="1">
    <source>
        <dbReference type="SAM" id="Phobius"/>
    </source>
</evidence>
<proteinExistence type="predicted"/>
<dbReference type="InterPro" id="IPR046550">
    <property type="entry name" value="DUF6704"/>
</dbReference>
<feature type="transmembrane region" description="Helical" evidence="1">
    <location>
        <begin position="38"/>
        <end position="57"/>
    </location>
</feature>
<dbReference type="NCBIfam" id="NF041681">
    <property type="entry name" value="HGxxPAAW"/>
    <property type="match status" value="1"/>
</dbReference>
<protein>
    <submittedName>
        <fullName evidence="2">Peptidoglycan/LPS O-acetylase OafA/YrhL</fullName>
    </submittedName>
</protein>
<reference evidence="2 3" key="1">
    <citation type="submission" date="2020-07" db="EMBL/GenBank/DDBJ databases">
        <title>Sequencing the genomes of 1000 actinobacteria strains.</title>
        <authorList>
            <person name="Klenk H.-P."/>
        </authorList>
    </citation>
    <scope>NUCLEOTIDE SEQUENCE [LARGE SCALE GENOMIC DNA]</scope>
    <source>
        <strain evidence="2 3">DSM 18965</strain>
    </source>
</reference>
<comment type="caution">
    <text evidence="2">The sequence shown here is derived from an EMBL/GenBank/DDBJ whole genome shotgun (WGS) entry which is preliminary data.</text>
</comment>
<accession>A0A7Y9F4A9</accession>
<sequence>MSNSHGNTPAAWTAVVVGLLGFTVGSVGLLFSPVSYPVFWAGVAITVAAGLVFLVMAKMGLHEESGH</sequence>
<organism evidence="2 3">
    <name type="scientific">Nocardioides marinisabuli</name>
    <dbReference type="NCBI Taxonomy" id="419476"/>
    <lineage>
        <taxon>Bacteria</taxon>
        <taxon>Bacillati</taxon>
        <taxon>Actinomycetota</taxon>
        <taxon>Actinomycetes</taxon>
        <taxon>Propionibacteriales</taxon>
        <taxon>Nocardioidaceae</taxon>
        <taxon>Nocardioides</taxon>
    </lineage>
</organism>
<dbReference type="RefSeq" id="WP_179616842.1">
    <property type="nucleotide sequence ID" value="NZ_CP059163.1"/>
</dbReference>
<keyword evidence="1" id="KW-0472">Membrane</keyword>